<dbReference type="Proteomes" id="UP000315783">
    <property type="component" value="Unassembled WGS sequence"/>
</dbReference>
<gene>
    <name evidence="1" type="ORF">IF1G_02029</name>
</gene>
<comment type="caution">
    <text evidence="1">The sequence shown here is derived from an EMBL/GenBank/DDBJ whole genome shotgun (WGS) entry which is preliminary data.</text>
</comment>
<evidence type="ECO:0000313" key="1">
    <source>
        <dbReference type="EMBL" id="TQV99814.1"/>
    </source>
</evidence>
<protein>
    <submittedName>
        <fullName evidence="1">Uncharacterized protein</fullName>
    </submittedName>
</protein>
<dbReference type="AlphaFoldDB" id="A0A545VDN3"/>
<keyword evidence="2" id="KW-1185">Reference proteome</keyword>
<name>A0A545VDN3_9HYPO</name>
<sequence length="74" mass="8802">MAVYYVWSDVMQTMNDIKRANKDGGSILLQAPEQVERERKRKDELRIDPQVQITYRLPKYTIQYSSTYILICTE</sequence>
<organism evidence="1 2">
    <name type="scientific">Cordyceps javanica</name>
    <dbReference type="NCBI Taxonomy" id="43265"/>
    <lineage>
        <taxon>Eukaryota</taxon>
        <taxon>Fungi</taxon>
        <taxon>Dikarya</taxon>
        <taxon>Ascomycota</taxon>
        <taxon>Pezizomycotina</taxon>
        <taxon>Sordariomycetes</taxon>
        <taxon>Hypocreomycetidae</taxon>
        <taxon>Hypocreales</taxon>
        <taxon>Cordycipitaceae</taxon>
        <taxon>Cordyceps</taxon>
    </lineage>
</organism>
<dbReference type="EMBL" id="SPUK01000002">
    <property type="protein sequence ID" value="TQV99814.1"/>
    <property type="molecule type" value="Genomic_DNA"/>
</dbReference>
<reference evidence="1 2" key="1">
    <citation type="journal article" date="2019" name="Appl. Microbiol. Biotechnol.">
        <title>Genome sequence of Isaria javanica and comparative genome analysis insights into family S53 peptidase evolution in fungal entomopathogens.</title>
        <authorList>
            <person name="Lin R."/>
            <person name="Zhang X."/>
            <person name="Xin B."/>
            <person name="Zou M."/>
            <person name="Gao Y."/>
            <person name="Qin F."/>
            <person name="Hu Q."/>
            <person name="Xie B."/>
            <person name="Cheng X."/>
        </authorList>
    </citation>
    <scope>NUCLEOTIDE SEQUENCE [LARGE SCALE GENOMIC DNA]</scope>
    <source>
        <strain evidence="1 2">IJ1G</strain>
    </source>
</reference>
<accession>A0A545VDN3</accession>
<evidence type="ECO:0000313" key="2">
    <source>
        <dbReference type="Proteomes" id="UP000315783"/>
    </source>
</evidence>
<proteinExistence type="predicted"/>